<organism evidence="4 5">
    <name type="scientific">Orbilia ellipsospora</name>
    <dbReference type="NCBI Taxonomy" id="2528407"/>
    <lineage>
        <taxon>Eukaryota</taxon>
        <taxon>Fungi</taxon>
        <taxon>Dikarya</taxon>
        <taxon>Ascomycota</taxon>
        <taxon>Pezizomycotina</taxon>
        <taxon>Orbiliomycetes</taxon>
        <taxon>Orbiliales</taxon>
        <taxon>Orbiliaceae</taxon>
        <taxon>Orbilia</taxon>
    </lineage>
</organism>
<dbReference type="GO" id="GO:0003824">
    <property type="term" value="F:catalytic activity"/>
    <property type="evidence" value="ECO:0007669"/>
    <property type="project" value="InterPro"/>
</dbReference>
<dbReference type="InterPro" id="IPR035994">
    <property type="entry name" value="Nucleoside_phosphorylase_sf"/>
</dbReference>
<gene>
    <name evidence="4" type="ORF">TWF694_005233</name>
</gene>
<dbReference type="InterPro" id="IPR027417">
    <property type="entry name" value="P-loop_NTPase"/>
</dbReference>
<dbReference type="InterPro" id="IPR053137">
    <property type="entry name" value="NLR-like"/>
</dbReference>
<reference evidence="4 5" key="1">
    <citation type="submission" date="2019-10" db="EMBL/GenBank/DDBJ databases">
        <authorList>
            <person name="Palmer J.M."/>
        </authorList>
    </citation>
    <scope>NUCLEOTIDE SEQUENCE [LARGE SCALE GENOMIC DNA]</scope>
    <source>
        <strain evidence="4 5">TWF694</strain>
    </source>
</reference>
<keyword evidence="5" id="KW-1185">Reference proteome</keyword>
<dbReference type="AlphaFoldDB" id="A0AAV9WV89"/>
<evidence type="ECO:0000313" key="4">
    <source>
        <dbReference type="EMBL" id="KAK6526652.1"/>
    </source>
</evidence>
<evidence type="ECO:0000256" key="1">
    <source>
        <dbReference type="ARBA" id="ARBA00022737"/>
    </source>
</evidence>
<dbReference type="Proteomes" id="UP001365542">
    <property type="component" value="Unassembled WGS sequence"/>
</dbReference>
<dbReference type="GO" id="GO:0009116">
    <property type="term" value="P:nucleoside metabolic process"/>
    <property type="evidence" value="ECO:0007669"/>
    <property type="project" value="InterPro"/>
</dbReference>
<dbReference type="SUPFAM" id="SSF53167">
    <property type="entry name" value="Purine and uridine phosphorylases"/>
    <property type="match status" value="1"/>
</dbReference>
<feature type="domain" description="Nephrocystin 3-like N-terminal" evidence="3">
    <location>
        <begin position="362"/>
        <end position="538"/>
    </location>
</feature>
<dbReference type="Pfam" id="PF24883">
    <property type="entry name" value="NPHP3_N"/>
    <property type="match status" value="1"/>
</dbReference>
<dbReference type="EMBL" id="JAVHJO010000016">
    <property type="protein sequence ID" value="KAK6526652.1"/>
    <property type="molecule type" value="Genomic_DNA"/>
</dbReference>
<dbReference type="InterPro" id="IPR056884">
    <property type="entry name" value="NPHP3-like_N"/>
</dbReference>
<dbReference type="PANTHER" id="PTHR46082">
    <property type="entry name" value="ATP/GTP-BINDING PROTEIN-RELATED"/>
    <property type="match status" value="1"/>
</dbReference>
<evidence type="ECO:0000259" key="2">
    <source>
        <dbReference type="Pfam" id="PF01048"/>
    </source>
</evidence>
<accession>A0AAV9WV89</accession>
<proteinExistence type="predicted"/>
<name>A0AAV9WV89_9PEZI</name>
<dbReference type="Pfam" id="PF01048">
    <property type="entry name" value="PNP_UDP_1"/>
    <property type="match status" value="1"/>
</dbReference>
<evidence type="ECO:0000259" key="3">
    <source>
        <dbReference type="Pfam" id="PF24883"/>
    </source>
</evidence>
<dbReference type="InterPro" id="IPR000845">
    <property type="entry name" value="Nucleoside_phosphorylase_d"/>
</dbReference>
<dbReference type="SUPFAM" id="SSF52540">
    <property type="entry name" value="P-loop containing nucleoside triphosphate hydrolases"/>
    <property type="match status" value="1"/>
</dbReference>
<comment type="caution">
    <text evidence="4">The sequence shown here is derived from an EMBL/GenBank/DDBJ whole genome shotgun (WGS) entry which is preliminary data.</text>
</comment>
<protein>
    <recommendedName>
        <fullName evidence="6">Nucleoside phosphorylase domain-containing protein</fullName>
    </recommendedName>
</protein>
<evidence type="ECO:0008006" key="6">
    <source>
        <dbReference type="Google" id="ProtNLM"/>
    </source>
</evidence>
<dbReference type="Gene3D" id="3.40.50.300">
    <property type="entry name" value="P-loop containing nucleotide triphosphate hydrolases"/>
    <property type="match status" value="1"/>
</dbReference>
<evidence type="ECO:0000313" key="5">
    <source>
        <dbReference type="Proteomes" id="UP001365542"/>
    </source>
</evidence>
<dbReference type="PANTHER" id="PTHR46082:SF11">
    <property type="entry name" value="AAA+ ATPASE DOMAIN-CONTAINING PROTEIN-RELATED"/>
    <property type="match status" value="1"/>
</dbReference>
<sequence>MILEAITPSEHLQPWYREVSIQSGGYALFILKWQPRKHDEIHAPPPDLPGDNNSYILGSVGSHNIVIACLPSGSYGTTRATITASHMITRFPSLRYYLMVGIGGGVPQRTADIRLGDVVVSTPAGSLPGVVQYDFGKTLPDGRFQTIGVLDKPPTSLLNAVNKLRADHRLQRSKIATFISDVAQKYPGAGSRFAYPRKAQDQLFEANYDHSHGDTCQSCDTNRLVFRTPRTTSDLIIHYGVIASGNQVMKCGLRRDMVAKDFGVYCFEMEAAGLMDAFPCLVIRGICDYSDSHKNMGWQDYAAITAAAYAKELLLDAVPATQVETGKLPQSQADKIKELLLQSLSFMEIDNRKHNISKILHDTCDWLFETTEFQKWQQRDSIGQHNGVLWIKGKPGTGKSTLMKHAFRYCENLFREYFIPAYFFNARGSGLERSAEGMLRSLIYQFLDNASDISDRFISLFSNKQRKYRSERWPWSFGELTELLCELVTQTCQPIFIFVDALDECDEEEVRNVMTYLEDLSITTMASGISLNICLSSRHYPTITMRKHLELVMGLQQSHNRDISIYVKRKIKMNDISIELAICRRAEGIFMWVVLVVELINRVYDEGDIIAVRKKLEEIPSGLDEIFLTLLVKDNPRKQETVLMFQWVLFARKLLAPEELYYAVVAGTSPDSLGKWDDSAGMRMVVWRFITNISKGLLEIRGSSNFYVQFIHETVRDFLLRNKRLQTLDATLEPDIIGTSHERLANCCLSLFAIKCLRESLAHHEGSPYSDIDKPRAQTYPLLYYASHEVFKHAKCARERNICLRNFFERLCAHPGLIENLNITRIWELFRTPQQPKEKSKNL</sequence>
<dbReference type="Gene3D" id="3.40.50.1580">
    <property type="entry name" value="Nucleoside phosphorylase domain"/>
    <property type="match status" value="1"/>
</dbReference>
<keyword evidence="1" id="KW-0677">Repeat</keyword>
<feature type="domain" description="Nucleoside phosphorylase" evidence="2">
    <location>
        <begin position="49"/>
        <end position="292"/>
    </location>
</feature>